<accession>A0A401GGJ5</accession>
<dbReference type="InParanoid" id="A0A401GGJ5"/>
<keyword evidence="3" id="KW-1185">Reference proteome</keyword>
<gene>
    <name evidence="2" type="ORF">SCP_0310340</name>
</gene>
<sequence length="443" mass="47927">MSEFAGLQMKNYAVFIMELVAAMKVPCTRDRGWAEGLRDHIERARAMHAHLTVEGFKVPLTLKSHTEIEDALAAYKSLMASLPASSISKKEGKKVIRPRPVALPAPKIATSGTHSMKSTKPTITSPIPRPALTGSASQLMHLSLNCEMGSAGSIDRGSVALSALTIGMTPVAPSAQSRHPSPLLIGSIAGEERPVKCRTTSPPTDPMMIDNPAPICTASAMPPPQLQMSAPSRSQSIAADTMDDTYSRPALHVTATLPRHPSDRSISRQTSARSLHIAPSPIEHTRSQGSHSNPSIPAISLDDPLHHATFHSYFADVLPANFRSLQLSEQITTLESALRCNWQRTRALEDSQHTMCSQLDAIMGALGGDPALFATRFGVLATRIDMVPAHHREVTQGLLELEKHVRDLEGSDDEFPSEEEDEVVHSISMGTEGDEQIDFDGED</sequence>
<feature type="region of interest" description="Disordered" evidence="1">
    <location>
        <begin position="409"/>
        <end position="443"/>
    </location>
</feature>
<dbReference type="EMBL" id="BFAD01000003">
    <property type="protein sequence ID" value="GBE81307.1"/>
    <property type="molecule type" value="Genomic_DNA"/>
</dbReference>
<organism evidence="2 3">
    <name type="scientific">Sparassis crispa</name>
    <dbReference type="NCBI Taxonomy" id="139825"/>
    <lineage>
        <taxon>Eukaryota</taxon>
        <taxon>Fungi</taxon>
        <taxon>Dikarya</taxon>
        <taxon>Basidiomycota</taxon>
        <taxon>Agaricomycotina</taxon>
        <taxon>Agaricomycetes</taxon>
        <taxon>Polyporales</taxon>
        <taxon>Sparassidaceae</taxon>
        <taxon>Sparassis</taxon>
    </lineage>
</organism>
<dbReference type="AlphaFoldDB" id="A0A401GGJ5"/>
<protein>
    <submittedName>
        <fullName evidence="2">Uncharacterized protein</fullName>
    </submittedName>
</protein>
<dbReference type="GeneID" id="38778224"/>
<reference evidence="2 3" key="1">
    <citation type="journal article" date="2018" name="Sci. Rep.">
        <title>Genome sequence of the cauliflower mushroom Sparassis crispa (Hanabiratake) and its association with beneficial usage.</title>
        <authorList>
            <person name="Kiyama R."/>
            <person name="Furutani Y."/>
            <person name="Kawaguchi K."/>
            <person name="Nakanishi T."/>
        </authorList>
    </citation>
    <scope>NUCLEOTIDE SEQUENCE [LARGE SCALE GENOMIC DNA]</scope>
</reference>
<feature type="region of interest" description="Disordered" evidence="1">
    <location>
        <begin position="278"/>
        <end position="299"/>
    </location>
</feature>
<feature type="compositionally biased region" description="Polar residues" evidence="1">
    <location>
        <begin position="110"/>
        <end position="125"/>
    </location>
</feature>
<feature type="region of interest" description="Disordered" evidence="1">
    <location>
        <begin position="106"/>
        <end position="129"/>
    </location>
</feature>
<dbReference type="Proteomes" id="UP000287166">
    <property type="component" value="Unassembled WGS sequence"/>
</dbReference>
<feature type="compositionally biased region" description="Acidic residues" evidence="1">
    <location>
        <begin position="432"/>
        <end position="443"/>
    </location>
</feature>
<feature type="compositionally biased region" description="Acidic residues" evidence="1">
    <location>
        <begin position="410"/>
        <end position="422"/>
    </location>
</feature>
<dbReference type="RefSeq" id="XP_027612220.1">
    <property type="nucleotide sequence ID" value="XM_027756419.1"/>
</dbReference>
<evidence type="ECO:0000313" key="2">
    <source>
        <dbReference type="EMBL" id="GBE81307.1"/>
    </source>
</evidence>
<evidence type="ECO:0000256" key="1">
    <source>
        <dbReference type="SAM" id="MobiDB-lite"/>
    </source>
</evidence>
<name>A0A401GGJ5_9APHY</name>
<comment type="caution">
    <text evidence="2">The sequence shown here is derived from an EMBL/GenBank/DDBJ whole genome shotgun (WGS) entry which is preliminary data.</text>
</comment>
<proteinExistence type="predicted"/>
<evidence type="ECO:0000313" key="3">
    <source>
        <dbReference type="Proteomes" id="UP000287166"/>
    </source>
</evidence>